<dbReference type="SUPFAM" id="SSF109755">
    <property type="entry name" value="PhoU-like"/>
    <property type="match status" value="1"/>
</dbReference>
<evidence type="ECO:0000313" key="2">
    <source>
        <dbReference type="EMBL" id="SVB14321.1"/>
    </source>
</evidence>
<protein>
    <recommendedName>
        <fullName evidence="1">PhoU domain-containing protein</fullName>
    </recommendedName>
</protein>
<dbReference type="Gene3D" id="1.20.58.220">
    <property type="entry name" value="Phosphate transport system protein phou homolog 2, domain 2"/>
    <property type="match status" value="1"/>
</dbReference>
<feature type="domain" description="PhoU" evidence="1">
    <location>
        <begin position="100"/>
        <end position="181"/>
    </location>
</feature>
<dbReference type="EMBL" id="UINC01030247">
    <property type="protein sequence ID" value="SVB14321.1"/>
    <property type="molecule type" value="Genomic_DNA"/>
</dbReference>
<reference evidence="2" key="1">
    <citation type="submission" date="2018-05" db="EMBL/GenBank/DDBJ databases">
        <authorList>
            <person name="Lanie J.A."/>
            <person name="Ng W.-L."/>
            <person name="Kazmierczak K.M."/>
            <person name="Andrzejewski T.M."/>
            <person name="Davidsen T.M."/>
            <person name="Wayne K.J."/>
            <person name="Tettelin H."/>
            <person name="Glass J.I."/>
            <person name="Rusch D."/>
            <person name="Podicherti R."/>
            <person name="Tsui H.-C.T."/>
            <person name="Winkler M.E."/>
        </authorList>
    </citation>
    <scope>NUCLEOTIDE SEQUENCE</scope>
</reference>
<gene>
    <name evidence="2" type="ORF">METZ01_LOCUS167175</name>
</gene>
<proteinExistence type="predicted"/>
<evidence type="ECO:0000259" key="1">
    <source>
        <dbReference type="Pfam" id="PF01895"/>
    </source>
</evidence>
<dbReference type="Pfam" id="PF01895">
    <property type="entry name" value="PhoU"/>
    <property type="match status" value="2"/>
</dbReference>
<organism evidence="2">
    <name type="scientific">marine metagenome</name>
    <dbReference type="NCBI Taxonomy" id="408172"/>
    <lineage>
        <taxon>unclassified sequences</taxon>
        <taxon>metagenomes</taxon>
        <taxon>ecological metagenomes</taxon>
    </lineage>
</organism>
<dbReference type="InterPro" id="IPR026022">
    <property type="entry name" value="PhoU_dom"/>
</dbReference>
<feature type="domain" description="PhoU" evidence="1">
    <location>
        <begin position="18"/>
        <end position="71"/>
    </location>
</feature>
<accession>A0A382BLA3</accession>
<feature type="non-terminal residue" evidence="2">
    <location>
        <position position="1"/>
    </location>
</feature>
<sequence length="187" mass="21691">TNEPLQDELYPQLSLVAGIKMREEKLDYLEERIVRYLRKIGQQELSEHQIRDVYGMMSVVNDIESIGDVIEKNMIPLAAKKTSLNGDFSDEGKDELTNYHSKVCKQVSRLKQAFSKLDTNKAEKIITKEEKYSALETKYRTSHLDRLHEEREESIQTHTIHMELMDLLKQINVYAGEIAKTILIVHA</sequence>
<dbReference type="InterPro" id="IPR038078">
    <property type="entry name" value="PhoU-like_sf"/>
</dbReference>
<dbReference type="AlphaFoldDB" id="A0A382BLA3"/>
<name>A0A382BLA3_9ZZZZ</name>